<evidence type="ECO:0000313" key="4">
    <source>
        <dbReference type="Proteomes" id="UP000095282"/>
    </source>
</evidence>
<dbReference type="InterPro" id="IPR013087">
    <property type="entry name" value="Znf_C2H2_type"/>
</dbReference>
<dbReference type="Gene3D" id="3.30.160.60">
    <property type="entry name" value="Classic Zinc Finger"/>
    <property type="match status" value="1"/>
</dbReference>
<feature type="compositionally biased region" description="Acidic residues" evidence="2">
    <location>
        <begin position="22"/>
        <end position="35"/>
    </location>
</feature>
<keyword evidence="1" id="KW-0863">Zinc-finger</keyword>
<name>A0A1I7TA46_9PELO</name>
<dbReference type="AlphaFoldDB" id="A0A1I7TA46"/>
<dbReference type="eggNOG" id="KOG1721">
    <property type="taxonomic scope" value="Eukaryota"/>
</dbReference>
<dbReference type="InterPro" id="IPR036236">
    <property type="entry name" value="Znf_C2H2_sf"/>
</dbReference>
<keyword evidence="4" id="KW-1185">Reference proteome</keyword>
<dbReference type="Proteomes" id="UP000095282">
    <property type="component" value="Unplaced"/>
</dbReference>
<feature type="compositionally biased region" description="Acidic residues" evidence="2">
    <location>
        <begin position="81"/>
        <end position="94"/>
    </location>
</feature>
<reference evidence="5" key="1">
    <citation type="submission" date="2016-11" db="UniProtKB">
        <authorList>
            <consortium name="WormBaseParasite"/>
        </authorList>
    </citation>
    <scope>IDENTIFICATION</scope>
</reference>
<evidence type="ECO:0000259" key="3">
    <source>
        <dbReference type="PROSITE" id="PS50157"/>
    </source>
</evidence>
<evidence type="ECO:0000256" key="2">
    <source>
        <dbReference type="SAM" id="MobiDB-lite"/>
    </source>
</evidence>
<keyword evidence="1" id="KW-0479">Metal-binding</keyword>
<protein>
    <submittedName>
        <fullName evidence="5">C2H2-type domain-containing protein</fullName>
    </submittedName>
</protein>
<feature type="region of interest" description="Disordered" evidence="2">
    <location>
        <begin position="1"/>
        <end position="100"/>
    </location>
</feature>
<organism evidence="4 5">
    <name type="scientific">Caenorhabditis tropicalis</name>
    <dbReference type="NCBI Taxonomy" id="1561998"/>
    <lineage>
        <taxon>Eukaryota</taxon>
        <taxon>Metazoa</taxon>
        <taxon>Ecdysozoa</taxon>
        <taxon>Nematoda</taxon>
        <taxon>Chromadorea</taxon>
        <taxon>Rhabditida</taxon>
        <taxon>Rhabditina</taxon>
        <taxon>Rhabditomorpha</taxon>
        <taxon>Rhabditoidea</taxon>
        <taxon>Rhabditidae</taxon>
        <taxon>Peloderinae</taxon>
        <taxon>Caenorhabditis</taxon>
    </lineage>
</organism>
<sequence length="221" mass="25372">MDPPQRPRRAARRKNRYNSSEYEVEPEFNDSEDPELSSQSSSYEDSDEEEYAPRSSSKARGHSETPIRKTAVRRVLKKNPDEEEEGRESSDEEAQPVPQKTKWECDNCGTYWATKDQWHRHQQTHTSRFAATCNFCDRIIRHRFNLKAHLMKCREKALAKDKTTGIAHLYPEFAAGVVAASTDLTVDWPKLPSGFKMDKNGLISGYDPKLSTGVAMMMKKK</sequence>
<evidence type="ECO:0000256" key="1">
    <source>
        <dbReference type="PROSITE-ProRule" id="PRU00042"/>
    </source>
</evidence>
<dbReference type="PROSITE" id="PS00028">
    <property type="entry name" value="ZINC_FINGER_C2H2_1"/>
    <property type="match status" value="1"/>
</dbReference>
<feature type="compositionally biased region" description="Basic residues" evidence="2">
    <location>
        <begin position="1"/>
        <end position="16"/>
    </location>
</feature>
<dbReference type="STRING" id="1561998.A0A1I7TA46"/>
<evidence type="ECO:0000313" key="5">
    <source>
        <dbReference type="WBParaSite" id="Csp11.Scaffold562.g3916.t1"/>
    </source>
</evidence>
<dbReference type="SUPFAM" id="SSF57667">
    <property type="entry name" value="beta-beta-alpha zinc fingers"/>
    <property type="match status" value="1"/>
</dbReference>
<accession>A0A1I7TA46</accession>
<keyword evidence="1" id="KW-0862">Zinc</keyword>
<dbReference type="GO" id="GO:0008270">
    <property type="term" value="F:zinc ion binding"/>
    <property type="evidence" value="ECO:0007669"/>
    <property type="project" value="UniProtKB-KW"/>
</dbReference>
<dbReference type="WBParaSite" id="Csp11.Scaffold562.g3916.t1">
    <property type="protein sequence ID" value="Csp11.Scaffold562.g3916.t1"/>
    <property type="gene ID" value="Csp11.Scaffold562.g3916"/>
</dbReference>
<dbReference type="PROSITE" id="PS50157">
    <property type="entry name" value="ZINC_FINGER_C2H2_2"/>
    <property type="match status" value="1"/>
</dbReference>
<proteinExistence type="predicted"/>
<feature type="domain" description="C2H2-type" evidence="3">
    <location>
        <begin position="103"/>
        <end position="130"/>
    </location>
</feature>